<evidence type="ECO:0000313" key="9">
    <source>
        <dbReference type="Proteomes" id="UP000049222"/>
    </source>
</evidence>
<dbReference type="SUPFAM" id="SSF55681">
    <property type="entry name" value="Class II aaRS and biotin synthetases"/>
    <property type="match status" value="1"/>
</dbReference>
<dbReference type="InterPro" id="IPR008988">
    <property type="entry name" value="Transcriptional_repressor_C"/>
</dbReference>
<dbReference type="STRING" id="420998.JDO7802_01661"/>
<protein>
    <recommendedName>
        <fullName evidence="5">biotin--[biotin carboxyl-carrier protein] ligase</fullName>
        <ecNumber evidence="5">6.3.4.15</ecNumber>
    </recommendedName>
</protein>
<organism evidence="8 9">
    <name type="scientific">Jannaschia donghaensis</name>
    <dbReference type="NCBI Taxonomy" id="420998"/>
    <lineage>
        <taxon>Bacteria</taxon>
        <taxon>Pseudomonadati</taxon>
        <taxon>Pseudomonadota</taxon>
        <taxon>Alphaproteobacteria</taxon>
        <taxon>Rhodobacterales</taxon>
        <taxon>Roseobacteraceae</taxon>
        <taxon>Jannaschia</taxon>
    </lineage>
</organism>
<dbReference type="NCBIfam" id="TIGR00121">
    <property type="entry name" value="birA_ligase"/>
    <property type="match status" value="1"/>
</dbReference>
<evidence type="ECO:0000256" key="1">
    <source>
        <dbReference type="ARBA" id="ARBA00022598"/>
    </source>
</evidence>
<dbReference type="Gene3D" id="2.30.30.100">
    <property type="match status" value="1"/>
</dbReference>
<name>A0A0M6YK63_9RHOB</name>
<dbReference type="GO" id="GO:0004077">
    <property type="term" value="F:biotin--[biotin carboxyl-carrier protein] ligase activity"/>
    <property type="evidence" value="ECO:0007669"/>
    <property type="project" value="UniProtKB-EC"/>
</dbReference>
<dbReference type="PANTHER" id="PTHR12835:SF5">
    <property type="entry name" value="BIOTIN--PROTEIN LIGASE"/>
    <property type="match status" value="1"/>
</dbReference>
<dbReference type="InterPro" id="IPR004408">
    <property type="entry name" value="Biotin_CoA_COase_ligase"/>
</dbReference>
<gene>
    <name evidence="8" type="primary">birA</name>
    <name evidence="8" type="ORF">JDO7802_01661</name>
</gene>
<dbReference type="GO" id="GO:0005737">
    <property type="term" value="C:cytoplasm"/>
    <property type="evidence" value="ECO:0007669"/>
    <property type="project" value="TreeGrafter"/>
</dbReference>
<dbReference type="InterPro" id="IPR004143">
    <property type="entry name" value="BPL_LPL_catalytic"/>
</dbReference>
<evidence type="ECO:0000259" key="7">
    <source>
        <dbReference type="PROSITE" id="PS51733"/>
    </source>
</evidence>
<dbReference type="PANTHER" id="PTHR12835">
    <property type="entry name" value="BIOTIN PROTEIN LIGASE"/>
    <property type="match status" value="1"/>
</dbReference>
<dbReference type="Pfam" id="PF02237">
    <property type="entry name" value="BPL_C"/>
    <property type="match status" value="1"/>
</dbReference>
<dbReference type="CDD" id="cd16442">
    <property type="entry name" value="BPL"/>
    <property type="match status" value="1"/>
</dbReference>
<accession>A0A0M6YK63</accession>
<keyword evidence="2" id="KW-0547">Nucleotide-binding</keyword>
<dbReference type="PROSITE" id="PS51733">
    <property type="entry name" value="BPL_LPL_CATALYTIC"/>
    <property type="match status" value="1"/>
</dbReference>
<keyword evidence="9" id="KW-1185">Reference proteome</keyword>
<sequence length="258" mass="27422">MGQDGLASDWPAGVDRVILEEVDSTSLEAARRAPAIPTWIMARSQTAAKGRRGRAWSMPKGNFAASLVWQPPGGPAEMALRSFTASLALHDTLTDLGVAGLSLKWPNDVLLNDCKLAGILLECPAPGLLVMGIGINLIAAPDAGQVEPGAVAPISLLEATGLRVEPSTLLGRLARAFAEREAQFITWGFGPIRQDWMRYAARVGHPMTARLPGETVHGVFTDVDGDGHLILKTDAGVRHITAGDVFFDTRQAKVPTCS</sequence>
<dbReference type="Gene3D" id="3.30.930.10">
    <property type="entry name" value="Bira Bifunctional Protein, Domain 2"/>
    <property type="match status" value="1"/>
</dbReference>
<dbReference type="Pfam" id="PF03099">
    <property type="entry name" value="BPL_LplA_LipB"/>
    <property type="match status" value="1"/>
</dbReference>
<dbReference type="RefSeq" id="WP_055084385.1">
    <property type="nucleotide sequence ID" value="NZ_CXSU01000011.1"/>
</dbReference>
<evidence type="ECO:0000256" key="4">
    <source>
        <dbReference type="ARBA" id="ARBA00023267"/>
    </source>
</evidence>
<keyword evidence="1" id="KW-0436">Ligase</keyword>
<evidence type="ECO:0000256" key="6">
    <source>
        <dbReference type="ARBA" id="ARBA00047846"/>
    </source>
</evidence>
<comment type="catalytic activity">
    <reaction evidence="6">
        <text>biotin + L-lysyl-[protein] + ATP = N(6)-biotinyl-L-lysyl-[protein] + AMP + diphosphate + H(+)</text>
        <dbReference type="Rhea" id="RHEA:11756"/>
        <dbReference type="Rhea" id="RHEA-COMP:9752"/>
        <dbReference type="Rhea" id="RHEA-COMP:10505"/>
        <dbReference type="ChEBI" id="CHEBI:15378"/>
        <dbReference type="ChEBI" id="CHEBI:29969"/>
        <dbReference type="ChEBI" id="CHEBI:30616"/>
        <dbReference type="ChEBI" id="CHEBI:33019"/>
        <dbReference type="ChEBI" id="CHEBI:57586"/>
        <dbReference type="ChEBI" id="CHEBI:83144"/>
        <dbReference type="ChEBI" id="CHEBI:456215"/>
        <dbReference type="EC" id="6.3.4.15"/>
    </reaction>
</comment>
<dbReference type="SUPFAM" id="SSF50037">
    <property type="entry name" value="C-terminal domain of transcriptional repressors"/>
    <property type="match status" value="1"/>
</dbReference>
<keyword evidence="3" id="KW-0067">ATP-binding</keyword>
<dbReference type="EMBL" id="CXSU01000011">
    <property type="protein sequence ID" value="CTQ49647.1"/>
    <property type="molecule type" value="Genomic_DNA"/>
</dbReference>
<evidence type="ECO:0000256" key="5">
    <source>
        <dbReference type="ARBA" id="ARBA00024227"/>
    </source>
</evidence>
<dbReference type="InterPro" id="IPR045864">
    <property type="entry name" value="aa-tRNA-synth_II/BPL/LPL"/>
</dbReference>
<feature type="domain" description="BPL/LPL catalytic" evidence="7">
    <location>
        <begin position="11"/>
        <end position="185"/>
    </location>
</feature>
<dbReference type="OrthoDB" id="9807064at2"/>
<dbReference type="Proteomes" id="UP000049222">
    <property type="component" value="Unassembled WGS sequence"/>
</dbReference>
<dbReference type="GO" id="GO:0005524">
    <property type="term" value="F:ATP binding"/>
    <property type="evidence" value="ECO:0007669"/>
    <property type="project" value="UniProtKB-KW"/>
</dbReference>
<dbReference type="InterPro" id="IPR003142">
    <property type="entry name" value="BPL_C"/>
</dbReference>
<evidence type="ECO:0000256" key="3">
    <source>
        <dbReference type="ARBA" id="ARBA00022840"/>
    </source>
</evidence>
<proteinExistence type="predicted"/>
<evidence type="ECO:0000256" key="2">
    <source>
        <dbReference type="ARBA" id="ARBA00022741"/>
    </source>
</evidence>
<keyword evidence="4" id="KW-0092">Biotin</keyword>
<dbReference type="EC" id="6.3.4.15" evidence="5"/>
<reference evidence="8 9" key="1">
    <citation type="submission" date="2015-07" db="EMBL/GenBank/DDBJ databases">
        <authorList>
            <person name="Noorani M."/>
        </authorList>
    </citation>
    <scope>NUCLEOTIDE SEQUENCE [LARGE SCALE GENOMIC DNA]</scope>
    <source>
        <strain evidence="8 9">CECT 7802</strain>
    </source>
</reference>
<dbReference type="AlphaFoldDB" id="A0A0M6YK63"/>
<evidence type="ECO:0000313" key="8">
    <source>
        <dbReference type="EMBL" id="CTQ49647.1"/>
    </source>
</evidence>